<accession>A0A0D0AUI5</accession>
<evidence type="ECO:0000259" key="1">
    <source>
        <dbReference type="Pfam" id="PF14200"/>
    </source>
</evidence>
<dbReference type="InterPro" id="IPR035992">
    <property type="entry name" value="Ricin_B-like_lectins"/>
</dbReference>
<dbReference type="Gene3D" id="2.80.10.50">
    <property type="match status" value="1"/>
</dbReference>
<dbReference type="Pfam" id="PF14200">
    <property type="entry name" value="RicinB_lectin_2"/>
    <property type="match status" value="1"/>
</dbReference>
<evidence type="ECO:0000313" key="3">
    <source>
        <dbReference type="Proteomes" id="UP000054485"/>
    </source>
</evidence>
<evidence type="ECO:0000313" key="2">
    <source>
        <dbReference type="EMBL" id="KIK37967.1"/>
    </source>
</evidence>
<keyword evidence="3" id="KW-1185">Reference proteome</keyword>
<dbReference type="InterPro" id="IPR000772">
    <property type="entry name" value="Ricin_B_lectin"/>
</dbReference>
<dbReference type="EMBL" id="KN835419">
    <property type="protein sequence ID" value="KIK37967.1"/>
    <property type="molecule type" value="Genomic_DNA"/>
</dbReference>
<feature type="domain" description="Ricin B lectin" evidence="1">
    <location>
        <begin position="5"/>
        <end position="70"/>
    </location>
</feature>
<protein>
    <submittedName>
        <fullName evidence="2">Unplaced genomic scaffold CY34scaffold_288, whole genome shotgun sequence</fullName>
    </submittedName>
</protein>
<dbReference type="AlphaFoldDB" id="A0A0D0AUI5"/>
<proteinExistence type="predicted"/>
<dbReference type="OrthoDB" id="2631968at2759"/>
<reference evidence="3" key="2">
    <citation type="submission" date="2015-01" db="EMBL/GenBank/DDBJ databases">
        <title>Evolutionary Origins and Diversification of the Mycorrhizal Mutualists.</title>
        <authorList>
            <consortium name="DOE Joint Genome Institute"/>
            <consortium name="Mycorrhizal Genomics Consortium"/>
            <person name="Kohler A."/>
            <person name="Kuo A."/>
            <person name="Nagy L.G."/>
            <person name="Floudas D."/>
            <person name="Copeland A."/>
            <person name="Barry K.W."/>
            <person name="Cichocki N."/>
            <person name="Veneault-Fourrey C."/>
            <person name="LaButti K."/>
            <person name="Lindquist E.A."/>
            <person name="Lipzen A."/>
            <person name="Lundell T."/>
            <person name="Morin E."/>
            <person name="Murat C."/>
            <person name="Riley R."/>
            <person name="Ohm R."/>
            <person name="Sun H."/>
            <person name="Tunlid A."/>
            <person name="Henrissat B."/>
            <person name="Grigoriev I.V."/>
            <person name="Hibbett D.S."/>
            <person name="Martin F."/>
        </authorList>
    </citation>
    <scope>NUCLEOTIDE SEQUENCE [LARGE SCALE GENOMIC DNA]</scope>
    <source>
        <strain evidence="3">UH-Slu-Lm8-n1</strain>
    </source>
</reference>
<name>A0A0D0AUI5_9AGAM</name>
<dbReference type="InParanoid" id="A0A0D0AUI5"/>
<sequence length="154" mass="17065">MSFPTNGVYMIKNIGRGLMLDLKDNNTAEGTPIQGSARNGTVAQQWVIKRQKHPGSSPSKSVTIQSHNKGFNGNGYFTAVSDDSDEPIVYTKHASMIDLVGHVDDTFTMSFTLGNKNLVLSIPSGRYNEVKLENFVQGSARQQWKFIRISDLKK</sequence>
<organism evidence="2 3">
    <name type="scientific">Suillus luteus UH-Slu-Lm8-n1</name>
    <dbReference type="NCBI Taxonomy" id="930992"/>
    <lineage>
        <taxon>Eukaryota</taxon>
        <taxon>Fungi</taxon>
        <taxon>Dikarya</taxon>
        <taxon>Basidiomycota</taxon>
        <taxon>Agaricomycotina</taxon>
        <taxon>Agaricomycetes</taxon>
        <taxon>Agaricomycetidae</taxon>
        <taxon>Boletales</taxon>
        <taxon>Suillineae</taxon>
        <taxon>Suillaceae</taxon>
        <taxon>Suillus</taxon>
    </lineage>
</organism>
<dbReference type="Proteomes" id="UP000054485">
    <property type="component" value="Unassembled WGS sequence"/>
</dbReference>
<reference evidence="2 3" key="1">
    <citation type="submission" date="2014-04" db="EMBL/GenBank/DDBJ databases">
        <authorList>
            <consortium name="DOE Joint Genome Institute"/>
            <person name="Kuo A."/>
            <person name="Ruytinx J."/>
            <person name="Rineau F."/>
            <person name="Colpaert J."/>
            <person name="Kohler A."/>
            <person name="Nagy L.G."/>
            <person name="Floudas D."/>
            <person name="Copeland A."/>
            <person name="Barry K.W."/>
            <person name="Cichocki N."/>
            <person name="Veneault-Fourrey C."/>
            <person name="LaButti K."/>
            <person name="Lindquist E.A."/>
            <person name="Lipzen A."/>
            <person name="Lundell T."/>
            <person name="Morin E."/>
            <person name="Murat C."/>
            <person name="Sun H."/>
            <person name="Tunlid A."/>
            <person name="Henrissat B."/>
            <person name="Grigoriev I.V."/>
            <person name="Hibbett D.S."/>
            <person name="Martin F."/>
            <person name="Nordberg H.P."/>
            <person name="Cantor M.N."/>
            <person name="Hua S.X."/>
        </authorList>
    </citation>
    <scope>NUCLEOTIDE SEQUENCE [LARGE SCALE GENOMIC DNA]</scope>
    <source>
        <strain evidence="2 3">UH-Slu-Lm8-n1</strain>
    </source>
</reference>
<dbReference type="SUPFAM" id="SSF50370">
    <property type="entry name" value="Ricin B-like lectins"/>
    <property type="match status" value="1"/>
</dbReference>
<gene>
    <name evidence="2" type="ORF">CY34DRAFT_15350</name>
</gene>
<dbReference type="HOGENOM" id="CLU_115064_0_0_1"/>